<protein>
    <submittedName>
        <fullName evidence="3">Uncharacterized protein</fullName>
    </submittedName>
</protein>
<keyword evidence="4" id="KW-1185">Reference proteome</keyword>
<feature type="region of interest" description="Disordered" evidence="1">
    <location>
        <begin position="1"/>
        <end position="24"/>
    </location>
</feature>
<evidence type="ECO:0000313" key="4">
    <source>
        <dbReference type="Proteomes" id="UP001314169"/>
    </source>
</evidence>
<keyword evidence="2" id="KW-0472">Membrane</keyword>
<gene>
    <name evidence="3" type="ORF">MPIPNATIZW_LOCUS15732</name>
</gene>
<proteinExistence type="predicted"/>
<accession>A0ABP0AAA2</accession>
<dbReference type="EMBL" id="OY882864">
    <property type="protein sequence ID" value="CAK6447426.1"/>
    <property type="molecule type" value="Genomic_DNA"/>
</dbReference>
<sequence length="107" mass="11612">MRPPGALGKGGQPGLRLPDGLSESLSESRAGTRHCVTCGRPASWAWGVFFFFFSCLPSLLSFCAADLKRNKRLPITIIIKEGERERRKESRPGGGRGGGAPLKKRSE</sequence>
<keyword evidence="2" id="KW-1133">Transmembrane helix</keyword>
<feature type="region of interest" description="Disordered" evidence="1">
    <location>
        <begin position="80"/>
        <end position="107"/>
    </location>
</feature>
<dbReference type="Proteomes" id="UP001314169">
    <property type="component" value="Chromosome 7"/>
</dbReference>
<evidence type="ECO:0000256" key="2">
    <source>
        <dbReference type="SAM" id="Phobius"/>
    </source>
</evidence>
<feature type="compositionally biased region" description="Basic and acidic residues" evidence="1">
    <location>
        <begin position="80"/>
        <end position="91"/>
    </location>
</feature>
<organism evidence="3 4">
    <name type="scientific">Pipistrellus nathusii</name>
    <name type="common">Nathusius' pipistrelle</name>
    <dbReference type="NCBI Taxonomy" id="59473"/>
    <lineage>
        <taxon>Eukaryota</taxon>
        <taxon>Metazoa</taxon>
        <taxon>Chordata</taxon>
        <taxon>Craniata</taxon>
        <taxon>Vertebrata</taxon>
        <taxon>Euteleostomi</taxon>
        <taxon>Mammalia</taxon>
        <taxon>Eutheria</taxon>
        <taxon>Laurasiatheria</taxon>
        <taxon>Chiroptera</taxon>
        <taxon>Yangochiroptera</taxon>
        <taxon>Vespertilionidae</taxon>
        <taxon>Pipistrellus</taxon>
    </lineage>
</organism>
<name>A0ABP0AAA2_PIPNA</name>
<reference evidence="3" key="1">
    <citation type="submission" date="2023-12" db="EMBL/GenBank/DDBJ databases">
        <authorList>
            <person name="Brown T."/>
        </authorList>
    </citation>
    <scope>NUCLEOTIDE SEQUENCE</scope>
</reference>
<keyword evidence="2" id="KW-0812">Transmembrane</keyword>
<feature type="transmembrane region" description="Helical" evidence="2">
    <location>
        <begin position="44"/>
        <end position="65"/>
    </location>
</feature>
<evidence type="ECO:0000256" key="1">
    <source>
        <dbReference type="SAM" id="MobiDB-lite"/>
    </source>
</evidence>
<evidence type="ECO:0000313" key="3">
    <source>
        <dbReference type="EMBL" id="CAK6447426.1"/>
    </source>
</evidence>